<gene>
    <name evidence="1" type="ORF">HMPREF0645_2747</name>
</gene>
<evidence type="ECO:0000313" key="1">
    <source>
        <dbReference type="EMBL" id="EFA42859.1"/>
    </source>
</evidence>
<dbReference type="HOGENOM" id="CLU_3220062_0_0_10"/>
<dbReference type="Proteomes" id="UP000003160">
    <property type="component" value="Unassembled WGS sequence"/>
</dbReference>
<sequence>MNGRALKYIFSKKIYSQNYNFSKKIYIFAQKIISAATEITNRVR</sequence>
<organism evidence="1 2">
    <name type="scientific">Hallella bergensis DSM 17361</name>
    <dbReference type="NCBI Taxonomy" id="585502"/>
    <lineage>
        <taxon>Bacteria</taxon>
        <taxon>Pseudomonadati</taxon>
        <taxon>Bacteroidota</taxon>
        <taxon>Bacteroidia</taxon>
        <taxon>Bacteroidales</taxon>
        <taxon>Prevotellaceae</taxon>
        <taxon>Hallella</taxon>
    </lineage>
</organism>
<reference evidence="1 2" key="1">
    <citation type="submission" date="2009-10" db="EMBL/GenBank/DDBJ databases">
        <authorList>
            <person name="Qin X."/>
            <person name="Bachman B."/>
            <person name="Battles P."/>
            <person name="Bell A."/>
            <person name="Bess C."/>
            <person name="Bickham C."/>
            <person name="Chaboub L."/>
            <person name="Chen D."/>
            <person name="Coyle M."/>
            <person name="Deiros D.R."/>
            <person name="Dinh H."/>
            <person name="Forbes L."/>
            <person name="Fowler G."/>
            <person name="Francisco L."/>
            <person name="Fu Q."/>
            <person name="Gubbala S."/>
            <person name="Hale W."/>
            <person name="Han Y."/>
            <person name="Hemphill L."/>
            <person name="Highlander S.K."/>
            <person name="Hirani K."/>
            <person name="Hogues M."/>
            <person name="Jackson L."/>
            <person name="Jakkamsetti A."/>
            <person name="Javaid M."/>
            <person name="Jiang H."/>
            <person name="Korchina V."/>
            <person name="Kovar C."/>
            <person name="Lara F."/>
            <person name="Lee S."/>
            <person name="Mata R."/>
            <person name="Mathew T."/>
            <person name="Moen C."/>
            <person name="Morales K."/>
            <person name="Munidasa M."/>
            <person name="Nazareth L."/>
            <person name="Ngo R."/>
            <person name="Nguyen L."/>
            <person name="Okwuonu G."/>
            <person name="Ongeri F."/>
            <person name="Patil S."/>
            <person name="Petrosino J."/>
            <person name="Pham C."/>
            <person name="Pham P."/>
            <person name="Pu L.-L."/>
            <person name="Puazo M."/>
            <person name="Raj R."/>
            <person name="Reid J."/>
            <person name="Rouhana J."/>
            <person name="Saada N."/>
            <person name="Shang Y."/>
            <person name="Simmons D."/>
            <person name="Thornton R."/>
            <person name="Warren J."/>
            <person name="Weissenberger G."/>
            <person name="Zhang J."/>
            <person name="Zhang L."/>
            <person name="Zhou C."/>
            <person name="Zhu D."/>
            <person name="Muzny D."/>
            <person name="Worley K."/>
            <person name="Gibbs R."/>
        </authorList>
    </citation>
    <scope>NUCLEOTIDE SEQUENCE [LARGE SCALE GENOMIC DNA]</scope>
    <source>
        <strain evidence="1 2">DSM 17361</strain>
    </source>
</reference>
<proteinExistence type="predicted"/>
<comment type="caution">
    <text evidence="1">The sequence shown here is derived from an EMBL/GenBank/DDBJ whole genome shotgun (WGS) entry which is preliminary data.</text>
</comment>
<dbReference type="EMBL" id="ACKS01000109">
    <property type="protein sequence ID" value="EFA42859.1"/>
    <property type="molecule type" value="Genomic_DNA"/>
</dbReference>
<evidence type="ECO:0000313" key="2">
    <source>
        <dbReference type="Proteomes" id="UP000003160"/>
    </source>
</evidence>
<accession>D1Q0L2</accession>
<keyword evidence="2" id="KW-1185">Reference proteome</keyword>
<dbReference type="AlphaFoldDB" id="D1Q0L2"/>
<protein>
    <submittedName>
        <fullName evidence="1">Uncharacterized protein</fullName>
    </submittedName>
</protein>
<name>D1Q0L2_9BACT</name>